<feature type="domain" description="ATP adenylyltransferase C-terminal" evidence="1">
    <location>
        <begin position="178"/>
        <end position="285"/>
    </location>
</feature>
<dbReference type="EMBL" id="ML987189">
    <property type="protein sequence ID" value="KAF2256917.1"/>
    <property type="molecule type" value="Genomic_DNA"/>
</dbReference>
<proteinExistence type="predicted"/>
<dbReference type="Pfam" id="PF09830">
    <property type="entry name" value="ATP_transf"/>
    <property type="match status" value="1"/>
</dbReference>
<feature type="domain" description="Ap4A phosphorylase 1/2 N-terminal" evidence="2">
    <location>
        <begin position="77"/>
        <end position="157"/>
    </location>
</feature>
<dbReference type="SUPFAM" id="SSF54197">
    <property type="entry name" value="HIT-like"/>
    <property type="match status" value="1"/>
</dbReference>
<dbReference type="InterPro" id="IPR019200">
    <property type="entry name" value="ATP_adenylylTrfase_C"/>
</dbReference>
<evidence type="ECO:0000259" key="1">
    <source>
        <dbReference type="Pfam" id="PF09830"/>
    </source>
</evidence>
<dbReference type="InterPro" id="IPR009163">
    <property type="entry name" value="Ap4A_phos1/2"/>
</dbReference>
<dbReference type="Gene3D" id="3.30.428.70">
    <property type="match status" value="1"/>
</dbReference>
<organism evidence="3 4">
    <name type="scientific">Trematosphaeria pertusa</name>
    <dbReference type="NCBI Taxonomy" id="390896"/>
    <lineage>
        <taxon>Eukaryota</taxon>
        <taxon>Fungi</taxon>
        <taxon>Dikarya</taxon>
        <taxon>Ascomycota</taxon>
        <taxon>Pezizomycotina</taxon>
        <taxon>Dothideomycetes</taxon>
        <taxon>Pleosporomycetidae</taxon>
        <taxon>Pleosporales</taxon>
        <taxon>Massarineae</taxon>
        <taxon>Trematosphaeriaceae</taxon>
        <taxon>Trematosphaeria</taxon>
    </lineage>
</organism>
<dbReference type="InterPro" id="IPR043171">
    <property type="entry name" value="Ap4A_phos1/2-like"/>
</dbReference>
<dbReference type="InterPro" id="IPR045759">
    <property type="entry name" value="Ap4A_phos1/2_N"/>
</dbReference>
<dbReference type="Pfam" id="PF19327">
    <property type="entry name" value="Ap4A_phos_N"/>
    <property type="match status" value="1"/>
</dbReference>
<evidence type="ECO:0000313" key="3">
    <source>
        <dbReference type="EMBL" id="KAF2256917.1"/>
    </source>
</evidence>
<dbReference type="GO" id="GO:0005524">
    <property type="term" value="F:ATP binding"/>
    <property type="evidence" value="ECO:0007669"/>
    <property type="project" value="InterPro"/>
</dbReference>
<dbReference type="PANTHER" id="PTHR38420:SF1">
    <property type="entry name" value="PUTATIVE (AFU_ORTHOLOGUE AFUA_5G14690)-RELATED"/>
    <property type="match status" value="1"/>
</dbReference>
<accession>A0A6A6J3I7</accession>
<protein>
    <submittedName>
        <fullName evidence="3">Uncharacterized protein</fullName>
    </submittedName>
</protein>
<dbReference type="GO" id="GO:0003877">
    <property type="term" value="F:ATP:ADP adenylyltransferase activity"/>
    <property type="evidence" value="ECO:0007669"/>
    <property type="project" value="InterPro"/>
</dbReference>
<gene>
    <name evidence="3" type="ORF">BU26DRAFT_31978</name>
</gene>
<evidence type="ECO:0000313" key="4">
    <source>
        <dbReference type="Proteomes" id="UP000800094"/>
    </source>
</evidence>
<evidence type="ECO:0000259" key="2">
    <source>
        <dbReference type="Pfam" id="PF19327"/>
    </source>
</evidence>
<dbReference type="GO" id="GO:0009117">
    <property type="term" value="P:nucleotide metabolic process"/>
    <property type="evidence" value="ECO:0007669"/>
    <property type="project" value="InterPro"/>
</dbReference>
<keyword evidence="4" id="KW-1185">Reference proteome</keyword>
<dbReference type="AlphaFoldDB" id="A0A6A6J3I7"/>
<dbReference type="OrthoDB" id="10267950at2759"/>
<dbReference type="PANTHER" id="PTHR38420">
    <property type="entry name" value="AP-4-A PHOSPHORYLASE II"/>
    <property type="match status" value="1"/>
</dbReference>
<dbReference type="RefSeq" id="XP_033691921.1">
    <property type="nucleotide sequence ID" value="XM_033822031.1"/>
</dbReference>
<dbReference type="Proteomes" id="UP000800094">
    <property type="component" value="Unassembled WGS sequence"/>
</dbReference>
<dbReference type="GeneID" id="54575361"/>
<dbReference type="InterPro" id="IPR036265">
    <property type="entry name" value="HIT-like_sf"/>
</dbReference>
<sequence>MELPRKEQILATFDQLVSEGIVIYGPHRVIEEDCEGYLVEFRVCPSQAKKPNIVGAALGPTFDTSRKWGPGSDMYCIDERLKIARLNDTHDLALNLFCVDRPQLLILTLNSYLRQHEPMDRSDFEAALKVLTSMDDTYIIYNCGEAAGCSRVHKHLQGLLGPPRAFESFTGDEEKRLKVPFRHFTHHFPEGFHTTSASNLLDIYRALLDQARGCLNLPEADSPCPHNVILWKGWMIVIPRRAAWVGQASANAGGMMGSIWVSEQRTVDEWLRLGCRNILGELGVPA</sequence>
<name>A0A6A6J3I7_9PLEO</name>
<reference evidence="3" key="1">
    <citation type="journal article" date="2020" name="Stud. Mycol.">
        <title>101 Dothideomycetes genomes: a test case for predicting lifestyles and emergence of pathogens.</title>
        <authorList>
            <person name="Haridas S."/>
            <person name="Albert R."/>
            <person name="Binder M."/>
            <person name="Bloem J."/>
            <person name="Labutti K."/>
            <person name="Salamov A."/>
            <person name="Andreopoulos B."/>
            <person name="Baker S."/>
            <person name="Barry K."/>
            <person name="Bills G."/>
            <person name="Bluhm B."/>
            <person name="Cannon C."/>
            <person name="Castanera R."/>
            <person name="Culley D."/>
            <person name="Daum C."/>
            <person name="Ezra D."/>
            <person name="Gonzalez J."/>
            <person name="Henrissat B."/>
            <person name="Kuo A."/>
            <person name="Liang C."/>
            <person name="Lipzen A."/>
            <person name="Lutzoni F."/>
            <person name="Magnuson J."/>
            <person name="Mondo S."/>
            <person name="Nolan M."/>
            <person name="Ohm R."/>
            <person name="Pangilinan J."/>
            <person name="Park H.-J."/>
            <person name="Ramirez L."/>
            <person name="Alfaro M."/>
            <person name="Sun H."/>
            <person name="Tritt A."/>
            <person name="Yoshinaga Y."/>
            <person name="Zwiers L.-H."/>
            <person name="Turgeon B."/>
            <person name="Goodwin S."/>
            <person name="Spatafora J."/>
            <person name="Crous P."/>
            <person name="Grigoriev I."/>
        </authorList>
    </citation>
    <scope>NUCLEOTIDE SEQUENCE</scope>
    <source>
        <strain evidence="3">CBS 122368</strain>
    </source>
</reference>